<reference evidence="2" key="1">
    <citation type="submission" date="2020-12" db="EMBL/GenBank/DDBJ databases">
        <title>Bacterial taxonomy.</title>
        <authorList>
            <person name="Pan X."/>
        </authorList>
    </citation>
    <scope>NUCLEOTIDE SEQUENCE</scope>
    <source>
        <strain evidence="2">M0105</strain>
    </source>
</reference>
<dbReference type="RefSeq" id="WP_200610011.1">
    <property type="nucleotide sequence ID" value="NZ_JAEHHL010000006.1"/>
</dbReference>
<evidence type="ECO:0000256" key="1">
    <source>
        <dbReference type="SAM" id="MobiDB-lite"/>
    </source>
</evidence>
<sequence length="73" mass="7249">MTRRGDDTGGRGPQTGKAGASDKAARLAGALRRNLRLRKAQARARKAADDDGAPARATTDGEAGDDGAGGAGS</sequence>
<organism evidence="2 3">
    <name type="scientific">Thermohalobaculum xanthum</name>
    <dbReference type="NCBI Taxonomy" id="2753746"/>
    <lineage>
        <taxon>Bacteria</taxon>
        <taxon>Pseudomonadati</taxon>
        <taxon>Pseudomonadota</taxon>
        <taxon>Alphaproteobacteria</taxon>
        <taxon>Rhodobacterales</taxon>
        <taxon>Paracoccaceae</taxon>
        <taxon>Thermohalobaculum</taxon>
    </lineage>
</organism>
<accession>A0A8J7SEH5</accession>
<feature type="region of interest" description="Disordered" evidence="1">
    <location>
        <begin position="1"/>
        <end position="73"/>
    </location>
</feature>
<evidence type="ECO:0000313" key="3">
    <source>
        <dbReference type="Proteomes" id="UP000655420"/>
    </source>
</evidence>
<dbReference type="Proteomes" id="UP000655420">
    <property type="component" value="Unassembled WGS sequence"/>
</dbReference>
<comment type="caution">
    <text evidence="2">The sequence shown here is derived from an EMBL/GenBank/DDBJ whole genome shotgun (WGS) entry which is preliminary data.</text>
</comment>
<dbReference type="EMBL" id="JAEHHL010000006">
    <property type="protein sequence ID" value="MBK0399823.1"/>
    <property type="molecule type" value="Genomic_DNA"/>
</dbReference>
<protein>
    <submittedName>
        <fullName evidence="2">Uncharacterized protein</fullName>
    </submittedName>
</protein>
<name>A0A8J7SEH5_9RHOB</name>
<keyword evidence="3" id="KW-1185">Reference proteome</keyword>
<dbReference type="AlphaFoldDB" id="A0A8J7SEH5"/>
<evidence type="ECO:0000313" key="2">
    <source>
        <dbReference type="EMBL" id="MBK0399823.1"/>
    </source>
</evidence>
<feature type="compositionally biased region" description="Basic residues" evidence="1">
    <location>
        <begin position="33"/>
        <end position="45"/>
    </location>
</feature>
<gene>
    <name evidence="2" type="ORF">H0I76_11535</name>
</gene>
<proteinExistence type="predicted"/>